<sequence length="173" mass="20269">MELSSCASLCDCPSTFFVLLFPRKSRRVALTRREILIRDKWQENVRFSSRRVIGLARFAWNFFLEIATRTLDSESRYERHCVIWAPHARPQWHPARGISRPMKPFFMGLYFQWGSGSRPMAGLEIFRFEYPPLLVKSHGGRLVNLNGDSLFSGFSRRSFSKTLNAESRKRFTQ</sequence>
<organism evidence="1 2">
    <name type="scientific">Mycetomoellerius zeteki</name>
    <dbReference type="NCBI Taxonomy" id="64791"/>
    <lineage>
        <taxon>Eukaryota</taxon>
        <taxon>Metazoa</taxon>
        <taxon>Ecdysozoa</taxon>
        <taxon>Arthropoda</taxon>
        <taxon>Hexapoda</taxon>
        <taxon>Insecta</taxon>
        <taxon>Pterygota</taxon>
        <taxon>Neoptera</taxon>
        <taxon>Endopterygota</taxon>
        <taxon>Hymenoptera</taxon>
        <taxon>Apocrita</taxon>
        <taxon>Aculeata</taxon>
        <taxon>Formicoidea</taxon>
        <taxon>Formicidae</taxon>
        <taxon>Myrmicinae</taxon>
        <taxon>Mycetomoellerius</taxon>
    </lineage>
</organism>
<evidence type="ECO:0000313" key="2">
    <source>
        <dbReference type="Proteomes" id="UP000075809"/>
    </source>
</evidence>
<accession>A0A151WR35</accession>
<proteinExistence type="predicted"/>
<protein>
    <submittedName>
        <fullName evidence="1">Uncharacterized protein</fullName>
    </submittedName>
</protein>
<name>A0A151WR35_9HYME</name>
<dbReference type="AlphaFoldDB" id="A0A151WR35"/>
<dbReference type="EMBL" id="KQ982813">
    <property type="protein sequence ID" value="KYQ50326.1"/>
    <property type="molecule type" value="Genomic_DNA"/>
</dbReference>
<reference evidence="1 2" key="1">
    <citation type="submission" date="2015-09" db="EMBL/GenBank/DDBJ databases">
        <title>Trachymyrmex zeteki WGS genome.</title>
        <authorList>
            <person name="Nygaard S."/>
            <person name="Hu H."/>
            <person name="Boomsma J."/>
            <person name="Zhang G."/>
        </authorList>
    </citation>
    <scope>NUCLEOTIDE SEQUENCE [LARGE SCALE GENOMIC DNA]</scope>
    <source>
        <strain evidence="1">Tzet28-1</strain>
        <tissue evidence="1">Whole body</tissue>
    </source>
</reference>
<keyword evidence="2" id="KW-1185">Reference proteome</keyword>
<evidence type="ECO:0000313" key="1">
    <source>
        <dbReference type="EMBL" id="KYQ50326.1"/>
    </source>
</evidence>
<dbReference type="Proteomes" id="UP000075809">
    <property type="component" value="Unassembled WGS sequence"/>
</dbReference>
<gene>
    <name evidence="1" type="ORF">ALC60_10640</name>
</gene>